<feature type="domain" description="Aldehyde dehydrogenase" evidence="5">
    <location>
        <begin position="18"/>
        <end position="477"/>
    </location>
</feature>
<organism evidence="6 7">
    <name type="scientific">Nesterenkonia xinjiangensis</name>
    <dbReference type="NCBI Taxonomy" id="225327"/>
    <lineage>
        <taxon>Bacteria</taxon>
        <taxon>Bacillati</taxon>
        <taxon>Actinomycetota</taxon>
        <taxon>Actinomycetes</taxon>
        <taxon>Micrococcales</taxon>
        <taxon>Micrococcaceae</taxon>
        <taxon>Nesterenkonia</taxon>
    </lineage>
</organism>
<accession>A0A7Z0GJV2</accession>
<gene>
    <name evidence="6" type="ORF">HNR09_000762</name>
</gene>
<comment type="caution">
    <text evidence="6">The sequence shown here is derived from an EMBL/GenBank/DDBJ whole genome shotgun (WGS) entry which is preliminary data.</text>
</comment>
<dbReference type="EC" id="1.2.1.27" evidence="1"/>
<protein>
    <recommendedName>
        <fullName evidence="1">methylmalonate-semialdehyde dehydrogenase (CoA acylating)</fullName>
        <ecNumber evidence="1">1.2.1.27</ecNumber>
    </recommendedName>
</protein>
<name>A0A7Z0GJV2_9MICC</name>
<dbReference type="CDD" id="cd07085">
    <property type="entry name" value="ALDH_F6_MMSDH"/>
    <property type="match status" value="1"/>
</dbReference>
<dbReference type="InterPro" id="IPR016161">
    <property type="entry name" value="Ald_DH/histidinol_DH"/>
</dbReference>
<evidence type="ECO:0000313" key="6">
    <source>
        <dbReference type="EMBL" id="NYJ77351.1"/>
    </source>
</evidence>
<dbReference type="Proteomes" id="UP000535437">
    <property type="component" value="Unassembled WGS sequence"/>
</dbReference>
<dbReference type="InterPro" id="IPR016160">
    <property type="entry name" value="Ald_DH_CS_CYS"/>
</dbReference>
<dbReference type="GO" id="GO:0006210">
    <property type="term" value="P:thymine catabolic process"/>
    <property type="evidence" value="ECO:0007669"/>
    <property type="project" value="TreeGrafter"/>
</dbReference>
<dbReference type="Pfam" id="PF00171">
    <property type="entry name" value="Aldedh"/>
    <property type="match status" value="1"/>
</dbReference>
<dbReference type="NCBIfam" id="TIGR01722">
    <property type="entry name" value="MMSDH"/>
    <property type="match status" value="1"/>
</dbReference>
<dbReference type="Gene3D" id="3.40.309.10">
    <property type="entry name" value="Aldehyde Dehydrogenase, Chain A, domain 2"/>
    <property type="match status" value="1"/>
</dbReference>
<dbReference type="PANTHER" id="PTHR43866">
    <property type="entry name" value="MALONATE-SEMIALDEHYDE DEHYDROGENASE"/>
    <property type="match status" value="1"/>
</dbReference>
<proteinExistence type="predicted"/>
<evidence type="ECO:0000256" key="1">
    <source>
        <dbReference type="ARBA" id="ARBA00013048"/>
    </source>
</evidence>
<evidence type="ECO:0000256" key="4">
    <source>
        <dbReference type="SAM" id="MobiDB-lite"/>
    </source>
</evidence>
<dbReference type="FunFam" id="3.40.605.10:FF:000003">
    <property type="entry name" value="Methylmalonate-semialdehyde dehydrogenase [acylating]"/>
    <property type="match status" value="1"/>
</dbReference>
<dbReference type="PROSITE" id="PS00070">
    <property type="entry name" value="ALDEHYDE_DEHYDR_CYS"/>
    <property type="match status" value="1"/>
</dbReference>
<dbReference type="AlphaFoldDB" id="A0A7Z0GJV2"/>
<dbReference type="FunFam" id="3.40.309.10:FF:000002">
    <property type="entry name" value="Methylmalonate-semialdehyde dehydrogenase (Acylating)"/>
    <property type="match status" value="1"/>
</dbReference>
<dbReference type="GO" id="GO:0004491">
    <property type="term" value="F:methylmalonate-semialdehyde dehydrogenase (acylating, NAD) activity"/>
    <property type="evidence" value="ECO:0007669"/>
    <property type="project" value="UniProtKB-EC"/>
</dbReference>
<evidence type="ECO:0000259" key="5">
    <source>
        <dbReference type="Pfam" id="PF00171"/>
    </source>
</evidence>
<feature type="region of interest" description="Disordered" evidence="4">
    <location>
        <begin position="1"/>
        <end position="24"/>
    </location>
</feature>
<dbReference type="SUPFAM" id="SSF53720">
    <property type="entry name" value="ALDH-like"/>
    <property type="match status" value="1"/>
</dbReference>
<dbReference type="InterPro" id="IPR016163">
    <property type="entry name" value="Ald_DH_C"/>
</dbReference>
<keyword evidence="7" id="KW-1185">Reference proteome</keyword>
<dbReference type="InterPro" id="IPR015590">
    <property type="entry name" value="Aldehyde_DH_dom"/>
</dbReference>
<dbReference type="RefSeq" id="WP_179540845.1">
    <property type="nucleotide sequence ID" value="NZ_BAAALL010000004.1"/>
</dbReference>
<dbReference type="InterPro" id="IPR016162">
    <property type="entry name" value="Ald_DH_N"/>
</dbReference>
<dbReference type="PANTHER" id="PTHR43866:SF4">
    <property type="entry name" value="MALONATE-SEMIALDEHYDE DEHYDROGENASE"/>
    <property type="match status" value="1"/>
</dbReference>
<reference evidence="6 7" key="1">
    <citation type="submission" date="2020-07" db="EMBL/GenBank/DDBJ databases">
        <title>Sequencing the genomes of 1000 actinobacteria strains.</title>
        <authorList>
            <person name="Klenk H.-P."/>
        </authorList>
    </citation>
    <scope>NUCLEOTIDE SEQUENCE [LARGE SCALE GENOMIC DNA]</scope>
    <source>
        <strain evidence="6 7">DSM 15475</strain>
    </source>
</reference>
<keyword evidence="3" id="KW-0520">NAD</keyword>
<sequence length="497" mass="52559">MAKTITHWLNGEPFSGASERRAPVTDPATGQVTAEVALAGAEDARAVIEAAHSAFPGWRDTSLARRTSVLFAFRELLNSRKGELAEIISAEHGKTVSDALGEVGRGQEVVEFACGIAHLLKGGHTENASTQVDAYSIHQPLGPVGVISPFNFPAMVPMWFFPLAVAAGNTVVLKPSEKDPSASLWMARLWKEAGLPDGVFNVLHGDKAAVDELLTHPAIRAISFVGSTPIAEYVYRTGTAAGKRVQALGGAKNHAIVLPDADLDLAADAMVSAGFGSAGERCMAISACVAVGPIADELVARIADRTRGLTLGRGSAEPDMGPLVTREHRNKVSGYIDAGVAAGAELVVDGRGRQAEGLPGGHWLGPTLFDRVAEDMSIYTDEIFGPVLSVVRAESYDEALALVNRNRYGNGTAIFTHDGGAARRFQNEVEVGMVGINVPIPVPMAYYSFGGWKASLFGDSHAHGMHGVHFFTRAKAVTSRWQDPSHGGLQLGFPQNA</sequence>
<evidence type="ECO:0000313" key="7">
    <source>
        <dbReference type="Proteomes" id="UP000535437"/>
    </source>
</evidence>
<evidence type="ECO:0000256" key="2">
    <source>
        <dbReference type="ARBA" id="ARBA00023002"/>
    </source>
</evidence>
<evidence type="ECO:0000256" key="3">
    <source>
        <dbReference type="ARBA" id="ARBA00023027"/>
    </source>
</evidence>
<keyword evidence="2 6" id="KW-0560">Oxidoreductase</keyword>
<dbReference type="GO" id="GO:0006574">
    <property type="term" value="P:L-valine catabolic process"/>
    <property type="evidence" value="ECO:0007669"/>
    <property type="project" value="TreeGrafter"/>
</dbReference>
<dbReference type="InterPro" id="IPR010061">
    <property type="entry name" value="MeMal-semiAld_DH"/>
</dbReference>
<dbReference type="EMBL" id="JACCFY010000001">
    <property type="protein sequence ID" value="NYJ77351.1"/>
    <property type="molecule type" value="Genomic_DNA"/>
</dbReference>
<dbReference type="Gene3D" id="3.40.605.10">
    <property type="entry name" value="Aldehyde Dehydrogenase, Chain A, domain 1"/>
    <property type="match status" value="1"/>
</dbReference>